<gene>
    <name evidence="1" type="ORF">EHS89_11925</name>
</gene>
<dbReference type="Pfam" id="PF11376">
    <property type="entry name" value="DUF3179"/>
    <property type="match status" value="1"/>
</dbReference>
<evidence type="ECO:0000313" key="1">
    <source>
        <dbReference type="EMBL" id="RRC99024.1"/>
    </source>
</evidence>
<name>A0A3P1SPX6_9GAMM</name>
<reference evidence="1 2" key="1">
    <citation type="submission" date="2018-11" db="EMBL/GenBank/DDBJ databases">
        <title>The draft genome sequence of Amphritea balenae JAMM 1525T.</title>
        <authorList>
            <person name="Fang Z."/>
            <person name="Zhang Y."/>
            <person name="Han X."/>
        </authorList>
    </citation>
    <scope>NUCLEOTIDE SEQUENCE [LARGE SCALE GENOMIC DNA]</scope>
    <source>
        <strain evidence="1 2">JAMM 1525</strain>
    </source>
</reference>
<evidence type="ECO:0000313" key="2">
    <source>
        <dbReference type="Proteomes" id="UP000267535"/>
    </source>
</evidence>
<dbReference type="InterPro" id="IPR021516">
    <property type="entry name" value="DUF3179"/>
</dbReference>
<dbReference type="AlphaFoldDB" id="A0A3P1SPX6"/>
<dbReference type="Proteomes" id="UP000267535">
    <property type="component" value="Unassembled WGS sequence"/>
</dbReference>
<dbReference type="OrthoDB" id="9806357at2"/>
<organism evidence="1 2">
    <name type="scientific">Amphritea balenae</name>
    <dbReference type="NCBI Taxonomy" id="452629"/>
    <lineage>
        <taxon>Bacteria</taxon>
        <taxon>Pseudomonadati</taxon>
        <taxon>Pseudomonadota</taxon>
        <taxon>Gammaproteobacteria</taxon>
        <taxon>Oceanospirillales</taxon>
        <taxon>Oceanospirillaceae</taxon>
        <taxon>Amphritea</taxon>
    </lineage>
</organism>
<proteinExistence type="predicted"/>
<sequence>MLQPVGTFARSLNGFDLSESLIYSGHIMPGGPAKDGIPAIDKPEFDTVKAADWLTPESRVLGVVHNGIAKAYPIAILNWHEIVNDRFAGEAVVITYCPLCGSGVVYRGSDGERVLSFGVSGLLYNNDILLYDRQTDSLWSQLHNQAISGPLKGSRLTQLPSSHVRWEVWREQYPDTIVLNRNTGAVRDYRRNPYYGYEESPQLLFPVEFLSNTLHPKERVIGIELNGITKAYPFSELAKRGDSGTIDDLLGGVPILIEYDAEQREGKVSLAGEELVTTNLFWFAWYAFNPATLIFRAEPTD</sequence>
<comment type="caution">
    <text evidence="1">The sequence shown here is derived from an EMBL/GenBank/DDBJ whole genome shotgun (WGS) entry which is preliminary data.</text>
</comment>
<protein>
    <submittedName>
        <fullName evidence="1">DUF3179 domain-containing protein</fullName>
    </submittedName>
</protein>
<dbReference type="EMBL" id="RQXV01000006">
    <property type="protein sequence ID" value="RRC99024.1"/>
    <property type="molecule type" value="Genomic_DNA"/>
</dbReference>
<keyword evidence="2" id="KW-1185">Reference proteome</keyword>
<accession>A0A3P1SPX6</accession>